<dbReference type="Gene3D" id="3.40.350.10">
    <property type="entry name" value="Creatinase/prolidase N-terminal domain"/>
    <property type="match status" value="1"/>
</dbReference>
<dbReference type="SUPFAM" id="SSF53092">
    <property type="entry name" value="Creatinase/prolidase N-terminal domain"/>
    <property type="match status" value="1"/>
</dbReference>
<dbReference type="EMBL" id="JANRHH010000004">
    <property type="protein sequence ID" value="MDN4592463.1"/>
    <property type="molecule type" value="Genomic_DNA"/>
</dbReference>
<proteinExistence type="predicted"/>
<reference evidence="3" key="1">
    <citation type="submission" date="2022-08" db="EMBL/GenBank/DDBJ databases">
        <title>Polycladomyces zharkentsis sp. nov., a novel thermophilic CMC and starch-degrading bacterium isolated from a geothermal spring in Kazakhstan.</title>
        <authorList>
            <person name="Mashzhan A."/>
            <person name="Kistaubaeva A."/>
            <person name="Javier-Lopez R."/>
            <person name="Birkeland N.-K."/>
        </authorList>
    </citation>
    <scope>NUCLEOTIDE SEQUENCE</scope>
    <source>
        <strain evidence="3">KSR 13</strain>
    </source>
</reference>
<evidence type="ECO:0000259" key="2">
    <source>
        <dbReference type="Pfam" id="PF01321"/>
    </source>
</evidence>
<keyword evidence="3" id="KW-0645">Protease</keyword>
<dbReference type="InterPro" id="IPR036005">
    <property type="entry name" value="Creatinase/aminopeptidase-like"/>
</dbReference>
<keyword evidence="3" id="KW-0378">Hydrolase</keyword>
<evidence type="ECO:0000259" key="1">
    <source>
        <dbReference type="Pfam" id="PF00557"/>
    </source>
</evidence>
<gene>
    <name evidence="3" type="ORF">NWF35_00750</name>
</gene>
<protein>
    <submittedName>
        <fullName evidence="3">Aminopeptidase P family N-terminal domain-containing protein</fullName>
    </submittedName>
</protein>
<name>A0ABT8II47_9BACL</name>
<dbReference type="InterPro" id="IPR029149">
    <property type="entry name" value="Creatin/AminoP/Spt16_N"/>
</dbReference>
<dbReference type="Gene3D" id="3.90.230.10">
    <property type="entry name" value="Creatinase/methionine aminopeptidase superfamily"/>
    <property type="match status" value="1"/>
</dbReference>
<dbReference type="PANTHER" id="PTHR46112">
    <property type="entry name" value="AMINOPEPTIDASE"/>
    <property type="match status" value="1"/>
</dbReference>
<dbReference type="Pfam" id="PF01321">
    <property type="entry name" value="Creatinase_N"/>
    <property type="match status" value="1"/>
</dbReference>
<comment type="caution">
    <text evidence="3">The sequence shown here is derived from an EMBL/GenBank/DDBJ whole genome shotgun (WGS) entry which is preliminary data.</text>
</comment>
<dbReference type="RefSeq" id="WP_301237195.1">
    <property type="nucleotide sequence ID" value="NZ_JANRHH010000004.1"/>
</dbReference>
<dbReference type="InterPro" id="IPR050659">
    <property type="entry name" value="Peptidase_M24B"/>
</dbReference>
<feature type="domain" description="Peptidase M24" evidence="1">
    <location>
        <begin position="155"/>
        <end position="340"/>
    </location>
</feature>
<keyword evidence="4" id="KW-1185">Reference proteome</keyword>
<dbReference type="Pfam" id="PF00557">
    <property type="entry name" value="Peptidase_M24"/>
    <property type="match status" value="1"/>
</dbReference>
<sequence>MTRAVEAEPIAIVQERLARLRRWAAQNGLDGILLRKRRSFAWLTMGRCNHIVWTTEEGVADLLIFHDRAFCVTTRMESDRIKEEELAGLGFEMIASEWTEGVLPILRRLCAGKKIGADVWPDALGIESAVYMGDALFRLTYVLEKEEIRRYAWLCRQAAMAVEETCREIRPGMSEWEIQSRLAEKILPHGIFPQVILVATDERVFRYRHPIPTAKPLERYAMMVLCAEKWGLVANVTRLVHFGPLPKTLSDRRWKLAEIDLTMNLATRPGVPIRDVLRAGIEAYRRVGHPDDWRYLHQGGPTGYATREFLATPDCEGVVQLHQAFAWNPSLPGIKSEDTIWVDKQANHFLTHTGNWPYIIMERDGQVYQRPDILVIQQ</sequence>
<evidence type="ECO:0000313" key="4">
    <source>
        <dbReference type="Proteomes" id="UP001174196"/>
    </source>
</evidence>
<feature type="domain" description="Creatinase N-terminal" evidence="2">
    <location>
        <begin position="16"/>
        <end position="118"/>
    </location>
</feature>
<dbReference type="PANTHER" id="PTHR46112:SF2">
    <property type="entry name" value="XAA-PRO AMINOPEPTIDASE P-RELATED"/>
    <property type="match status" value="1"/>
</dbReference>
<dbReference type="InterPro" id="IPR000587">
    <property type="entry name" value="Creatinase_N"/>
</dbReference>
<dbReference type="InterPro" id="IPR000994">
    <property type="entry name" value="Pept_M24"/>
</dbReference>
<keyword evidence="3" id="KW-0031">Aminopeptidase</keyword>
<dbReference type="Proteomes" id="UP001174196">
    <property type="component" value="Unassembled WGS sequence"/>
</dbReference>
<evidence type="ECO:0000313" key="3">
    <source>
        <dbReference type="EMBL" id="MDN4592463.1"/>
    </source>
</evidence>
<accession>A0ABT8II47</accession>
<dbReference type="SUPFAM" id="SSF55920">
    <property type="entry name" value="Creatinase/aminopeptidase"/>
    <property type="match status" value="1"/>
</dbReference>
<dbReference type="GO" id="GO:0004177">
    <property type="term" value="F:aminopeptidase activity"/>
    <property type="evidence" value="ECO:0007669"/>
    <property type="project" value="UniProtKB-KW"/>
</dbReference>
<organism evidence="3 4">
    <name type="scientific">Polycladomyces subterraneus</name>
    <dbReference type="NCBI Taxonomy" id="1016997"/>
    <lineage>
        <taxon>Bacteria</taxon>
        <taxon>Bacillati</taxon>
        <taxon>Bacillota</taxon>
        <taxon>Bacilli</taxon>
        <taxon>Bacillales</taxon>
        <taxon>Thermoactinomycetaceae</taxon>
        <taxon>Polycladomyces</taxon>
    </lineage>
</organism>